<evidence type="ECO:0000256" key="7">
    <source>
        <dbReference type="ARBA" id="ARBA00022968"/>
    </source>
</evidence>
<keyword evidence="7" id="KW-0735">Signal-anchor</keyword>
<dbReference type="PANTHER" id="PTHR11214:SF74">
    <property type="entry name" value="HYDROXYPROLINE O-GALACTOSYLTRANSFERASE HPGT1"/>
    <property type="match status" value="1"/>
</dbReference>
<dbReference type="Gene3D" id="3.90.550.50">
    <property type="match status" value="1"/>
</dbReference>
<dbReference type="UniPathway" id="UPA00378"/>
<feature type="region of interest" description="Disordered" evidence="11">
    <location>
        <begin position="78"/>
        <end position="99"/>
    </location>
</feature>
<name>E1Z2M9_CHLVA</name>
<proteinExistence type="inferred from homology"/>
<dbReference type="InterPro" id="IPR002659">
    <property type="entry name" value="Glyco_trans_31"/>
</dbReference>
<dbReference type="GO" id="GO:0000139">
    <property type="term" value="C:Golgi membrane"/>
    <property type="evidence" value="ECO:0007669"/>
    <property type="project" value="UniProtKB-SubCell"/>
</dbReference>
<dbReference type="OrthoDB" id="1158011at2759"/>
<sequence>MRSPSKPGGSSSSLGSLLIACAATLFIASRLWVSSRDVVHLVSCAAAAAAGERAELAATQALAAQAAAAAAAARLSDSSPAGAEGSNPALPAGGGGGEGEEGQPLLFYSVRSQHPLGSEAAELAGPRLEEDPLPLGVDPEGRLLGQVNSVEAGRVHGWACVRGSLAADLAVTVYVDGVRVGQSAATLPTQAQPVRQLCQLDATSAAAAAQQQAALAVPGGGGVGFVVPLPPLPQGLHVGLTSRARRDMLRKTWVPSGRLGELERELGVRIRFFVGYSQQRGDAVEAELAEEARQHGDMERLAVQDEYGELSRKTARLFSQMSSTVHADFYFKIDDDVAVNVQALSDYLRERRQQGNLYLGCMKSGEVLTDKRWKWYEPEFWRFGDPAGKENKVNYMRHASGQIYGMSRPVARYIAQNEAILHRYANEDVAVGAWLVGLDIVYDNQRRLCCDTEWKCTQQNNKDNVCLAFSENHARAWKKGKLPWWGQSGWAASSKAQGSTADLKDGKEGEKQEEAGGGAAGDKKEEAGAGGAAGGAAQGAGAAAAAAGSKAAGGSAAGGAGHGAGTAGAAAAGTGAAGGAAQVAAGTAGAANTAQGAGGAAAAANRAAAIGQATRIGGNGGAAAGGATTGGAAGGKTA</sequence>
<feature type="compositionally biased region" description="Polar residues" evidence="11">
    <location>
        <begin position="490"/>
        <end position="500"/>
    </location>
</feature>
<evidence type="ECO:0000256" key="1">
    <source>
        <dbReference type="ARBA" id="ARBA00004323"/>
    </source>
</evidence>
<comment type="subcellular location">
    <subcellularLocation>
        <location evidence="1">Golgi apparatus membrane</location>
        <topology evidence="1">Single-pass type II membrane protein</topology>
    </subcellularLocation>
</comment>
<feature type="compositionally biased region" description="Basic and acidic residues" evidence="11">
    <location>
        <begin position="502"/>
        <end position="514"/>
    </location>
</feature>
<feature type="compositionally biased region" description="Gly residues" evidence="11">
    <location>
        <begin position="555"/>
        <end position="566"/>
    </location>
</feature>
<evidence type="ECO:0008006" key="14">
    <source>
        <dbReference type="Google" id="ProtNLM"/>
    </source>
</evidence>
<dbReference type="EMBL" id="GL433835">
    <property type="protein sequence ID" value="EFN59688.1"/>
    <property type="molecule type" value="Genomic_DNA"/>
</dbReference>
<keyword evidence="8" id="KW-1133">Transmembrane helix</keyword>
<comment type="pathway">
    <text evidence="2">Protein modification; protein glycosylation.</text>
</comment>
<feature type="region of interest" description="Disordered" evidence="11">
    <location>
        <begin position="551"/>
        <end position="572"/>
    </location>
</feature>
<dbReference type="KEGG" id="cvr:CHLNCDRAFT_133227"/>
<protein>
    <recommendedName>
        <fullName evidence="14">Galectin domain-containing protein</fullName>
    </recommendedName>
</protein>
<keyword evidence="6" id="KW-0812">Transmembrane</keyword>
<evidence type="ECO:0000256" key="10">
    <source>
        <dbReference type="ARBA" id="ARBA00023136"/>
    </source>
</evidence>
<gene>
    <name evidence="12" type="ORF">CHLNCDRAFT_133227</name>
</gene>
<evidence type="ECO:0000256" key="2">
    <source>
        <dbReference type="ARBA" id="ARBA00004922"/>
    </source>
</evidence>
<keyword evidence="13" id="KW-1185">Reference proteome</keyword>
<feature type="region of interest" description="Disordered" evidence="11">
    <location>
        <begin position="489"/>
        <end position="535"/>
    </location>
</feature>
<dbReference type="PANTHER" id="PTHR11214">
    <property type="entry name" value="BETA-1,3-N-ACETYLGLUCOSAMINYLTRANSFERASE"/>
    <property type="match status" value="1"/>
</dbReference>
<dbReference type="PROSITE" id="PS51257">
    <property type="entry name" value="PROKAR_LIPOPROTEIN"/>
    <property type="match status" value="1"/>
</dbReference>
<evidence type="ECO:0000256" key="9">
    <source>
        <dbReference type="ARBA" id="ARBA00023034"/>
    </source>
</evidence>
<dbReference type="InParanoid" id="E1Z2M9"/>
<dbReference type="eggNOG" id="KOG2288">
    <property type="taxonomic scope" value="Eukaryota"/>
</dbReference>
<evidence type="ECO:0000256" key="11">
    <source>
        <dbReference type="SAM" id="MobiDB-lite"/>
    </source>
</evidence>
<reference evidence="12 13" key="1">
    <citation type="journal article" date="2010" name="Plant Cell">
        <title>The Chlorella variabilis NC64A genome reveals adaptation to photosymbiosis, coevolution with viruses, and cryptic sex.</title>
        <authorList>
            <person name="Blanc G."/>
            <person name="Duncan G."/>
            <person name="Agarkova I."/>
            <person name="Borodovsky M."/>
            <person name="Gurnon J."/>
            <person name="Kuo A."/>
            <person name="Lindquist E."/>
            <person name="Lucas S."/>
            <person name="Pangilinan J."/>
            <person name="Polle J."/>
            <person name="Salamov A."/>
            <person name="Terry A."/>
            <person name="Yamada T."/>
            <person name="Dunigan D.D."/>
            <person name="Grigoriev I.V."/>
            <person name="Claverie J.M."/>
            <person name="Van Etten J.L."/>
        </authorList>
    </citation>
    <scope>NUCLEOTIDE SEQUENCE [LARGE SCALE GENOMIC DNA]</scope>
    <source>
        <strain evidence="12 13">NC64A</strain>
    </source>
</reference>
<dbReference type="Proteomes" id="UP000008141">
    <property type="component" value="Unassembled WGS sequence"/>
</dbReference>
<keyword evidence="9" id="KW-0333">Golgi apparatus</keyword>
<dbReference type="Pfam" id="PF01762">
    <property type="entry name" value="Galactosyl_T"/>
    <property type="match status" value="1"/>
</dbReference>
<organism evidence="13">
    <name type="scientific">Chlorella variabilis</name>
    <name type="common">Green alga</name>
    <dbReference type="NCBI Taxonomy" id="554065"/>
    <lineage>
        <taxon>Eukaryota</taxon>
        <taxon>Viridiplantae</taxon>
        <taxon>Chlorophyta</taxon>
        <taxon>core chlorophytes</taxon>
        <taxon>Trebouxiophyceae</taxon>
        <taxon>Chlorellales</taxon>
        <taxon>Chlorellaceae</taxon>
        <taxon>Chlorella clade</taxon>
        <taxon>Chlorella</taxon>
    </lineage>
</organism>
<dbReference type="GO" id="GO:0008378">
    <property type="term" value="F:galactosyltransferase activity"/>
    <property type="evidence" value="ECO:0007669"/>
    <property type="project" value="TreeGrafter"/>
</dbReference>
<evidence type="ECO:0000256" key="4">
    <source>
        <dbReference type="ARBA" id="ARBA00022676"/>
    </source>
</evidence>
<dbReference type="STRING" id="554065.E1Z2M9"/>
<evidence type="ECO:0000256" key="3">
    <source>
        <dbReference type="ARBA" id="ARBA00008661"/>
    </source>
</evidence>
<evidence type="ECO:0000313" key="13">
    <source>
        <dbReference type="Proteomes" id="UP000008141"/>
    </source>
</evidence>
<evidence type="ECO:0000256" key="6">
    <source>
        <dbReference type="ARBA" id="ARBA00022692"/>
    </source>
</evidence>
<keyword evidence="5" id="KW-0808">Transferase</keyword>
<keyword evidence="10" id="KW-0472">Membrane</keyword>
<dbReference type="AlphaFoldDB" id="E1Z2M9"/>
<comment type="similarity">
    <text evidence="3">Belongs to the glycosyltransferase 31 family.</text>
</comment>
<dbReference type="GeneID" id="17359598"/>
<keyword evidence="4" id="KW-0328">Glycosyltransferase</keyword>
<accession>E1Z2M9</accession>
<evidence type="ECO:0000256" key="5">
    <source>
        <dbReference type="ARBA" id="ARBA00022679"/>
    </source>
</evidence>
<dbReference type="RefSeq" id="XP_005851790.1">
    <property type="nucleotide sequence ID" value="XM_005851728.1"/>
</dbReference>
<evidence type="ECO:0000313" key="12">
    <source>
        <dbReference type="EMBL" id="EFN59688.1"/>
    </source>
</evidence>
<evidence type="ECO:0000256" key="8">
    <source>
        <dbReference type="ARBA" id="ARBA00022989"/>
    </source>
</evidence>